<reference evidence="2 3" key="1">
    <citation type="journal article" date="2017" name="Environ. Microbiol.">
        <title>Genome and epigenome of a novel marine Thaumarchaeota strain suggest viral infection, phosphorothioation DNA modification and multiple restriction systems.</title>
        <authorList>
            <person name="Ahlgren N.A."/>
            <person name="Chen Y."/>
            <person name="Needham D.M."/>
            <person name="Parada A.E."/>
            <person name="Sachdeva R."/>
            <person name="Trinh V."/>
            <person name="Chen T."/>
            <person name="Fuhrman J.A."/>
        </authorList>
    </citation>
    <scope>NUCLEOTIDE SEQUENCE [LARGE SCALE GENOMIC DNA]</scope>
    <source>
        <strain evidence="2 3">SPOT01</strain>
    </source>
</reference>
<dbReference type="EMBL" id="CP021324">
    <property type="protein sequence ID" value="ARS64820.1"/>
    <property type="molecule type" value="Genomic_DNA"/>
</dbReference>
<organism evidence="2 3">
    <name type="scientific">Candidatus Nitrosomarinus catalinensis</name>
    <dbReference type="NCBI Taxonomy" id="1898749"/>
    <lineage>
        <taxon>Archaea</taxon>
        <taxon>Nitrososphaerota</taxon>
        <taxon>Nitrososphaeria</taxon>
        <taxon>Nitrosopumilales</taxon>
        <taxon>Nitrosopumilaceae</taxon>
        <taxon>Candidatus Nitrosomarinus</taxon>
    </lineage>
</organism>
<proteinExistence type="predicted"/>
<feature type="transmembrane region" description="Helical" evidence="1">
    <location>
        <begin position="21"/>
        <end position="40"/>
    </location>
</feature>
<dbReference type="GeneID" id="75725269"/>
<keyword evidence="1" id="KW-1133">Transmembrane helix</keyword>
<evidence type="ECO:0000256" key="1">
    <source>
        <dbReference type="SAM" id="Phobius"/>
    </source>
</evidence>
<dbReference type="AlphaFoldDB" id="A0A2Z2HVH5"/>
<evidence type="ECO:0000313" key="2">
    <source>
        <dbReference type="EMBL" id="ARS64820.1"/>
    </source>
</evidence>
<accession>A0A2Z2HVH5</accession>
<protein>
    <submittedName>
        <fullName evidence="2">Uncharacterized protein</fullName>
    </submittedName>
</protein>
<name>A0A2Z2HVH5_9ARCH</name>
<keyword evidence="3" id="KW-1185">Reference proteome</keyword>
<dbReference type="RefSeq" id="WP_264080389.1">
    <property type="nucleotide sequence ID" value="NZ_CP021324.1"/>
</dbReference>
<dbReference type="KEGG" id="nct:NMSP_1204"/>
<gene>
    <name evidence="2" type="ORF">NMSP_1204</name>
</gene>
<keyword evidence="1" id="KW-0472">Membrane</keyword>
<evidence type="ECO:0000313" key="3">
    <source>
        <dbReference type="Proteomes" id="UP000249949"/>
    </source>
</evidence>
<sequence>MKLSFEKIKSSKLTKKDYLKIPIIAGIIAIPPVLMTYWTMA</sequence>
<keyword evidence="1" id="KW-0812">Transmembrane</keyword>
<dbReference type="Proteomes" id="UP000249949">
    <property type="component" value="Chromosome"/>
</dbReference>